<comment type="caution">
    <text evidence="2">The sequence shown here is derived from an EMBL/GenBank/DDBJ whole genome shotgun (WGS) entry which is preliminary data.</text>
</comment>
<dbReference type="PANTHER" id="PTHR42842:SF3">
    <property type="entry name" value="FAD_NAD(P)-BINDING OXIDOREDUCTASE FAMILY PROTEIN"/>
    <property type="match status" value="1"/>
</dbReference>
<dbReference type="Gene3D" id="3.50.50.60">
    <property type="entry name" value="FAD/NAD(P)-binding domain"/>
    <property type="match status" value="2"/>
</dbReference>
<sequence length="533" mass="57192">MIRITNIKLPLTYHDNALTDAAAKALRIERSAIAHVSLFKRSVDARRKNNVHFTAALDVVIKKEERSVLARCKNIHASIVQPYSYPLPAKSRASFRPVIAGAGPAGLFAALIFAQCGASPIVLERGSDVERRSKDIRRFWDSGKLAINSNVQFGEGGAGTFSDGKLTTGTKDDRAGKVLQELVKAGAPEEILYNAKPHIGSDRLPGVVKNIRKQILALGGTFLFDTQLEDLLIKNNRITGALIAKNGKKEQIPAQALVLAIGHSARDTFTMLKNRRIAMEQKPFSVGVRIEHLRAAIDRAQYGLSAGTGRLGAADYKLATHLPNGRGVYTFCMCPGGFVVAAASEESGVVTNGMSHFARNAINSNSALLVGVGPSDFQSSDVLAGVYYQRRLEEKAFSAGGGRYFAPVQRVCDFLQRRSSSCFGSILPSYRPGTQFADLHTLFPESIAQSLAGGLYAMQNKLEGFADGDALLTGVETRSSSPVRILRNESMQSSNVKGLYPCGEGAGYAGGIISAAVDGIKCAEAVLKNKEMG</sequence>
<evidence type="ECO:0000313" key="2">
    <source>
        <dbReference type="EMBL" id="HIQ79771.1"/>
    </source>
</evidence>
<dbReference type="Gene3D" id="3.30.70.2700">
    <property type="match status" value="1"/>
</dbReference>
<dbReference type="EMBL" id="DVFW01000004">
    <property type="protein sequence ID" value="HIQ79771.1"/>
    <property type="molecule type" value="Genomic_DNA"/>
</dbReference>
<gene>
    <name evidence="2" type="ORF">IAD32_00610</name>
</gene>
<evidence type="ECO:0000313" key="3">
    <source>
        <dbReference type="Proteomes" id="UP000886787"/>
    </source>
</evidence>
<dbReference type="AlphaFoldDB" id="A0A9D0ZHY2"/>
<dbReference type="InterPro" id="IPR049516">
    <property type="entry name" value="FAD-depend_C"/>
</dbReference>
<reference evidence="2" key="1">
    <citation type="submission" date="2020-10" db="EMBL/GenBank/DDBJ databases">
        <authorList>
            <person name="Gilroy R."/>
        </authorList>
    </citation>
    <scope>NUCLEOTIDE SEQUENCE</scope>
    <source>
        <strain evidence="2">ChiSjej1B19-3389</strain>
    </source>
</reference>
<reference evidence="2" key="2">
    <citation type="journal article" date="2021" name="PeerJ">
        <title>Extensive microbial diversity within the chicken gut microbiome revealed by metagenomics and culture.</title>
        <authorList>
            <person name="Gilroy R."/>
            <person name="Ravi A."/>
            <person name="Getino M."/>
            <person name="Pursley I."/>
            <person name="Horton D.L."/>
            <person name="Alikhan N.F."/>
            <person name="Baker D."/>
            <person name="Gharbi K."/>
            <person name="Hall N."/>
            <person name="Watson M."/>
            <person name="Adriaenssens E.M."/>
            <person name="Foster-Nyarko E."/>
            <person name="Jarju S."/>
            <person name="Secka A."/>
            <person name="Antonio M."/>
            <person name="Oren A."/>
            <person name="Chaudhuri R.R."/>
            <person name="La Ragione R."/>
            <person name="Hildebrand F."/>
            <person name="Pallen M.J."/>
        </authorList>
    </citation>
    <scope>NUCLEOTIDE SEQUENCE</scope>
    <source>
        <strain evidence="2">ChiSjej1B19-3389</strain>
    </source>
</reference>
<organism evidence="2 3">
    <name type="scientific">Candidatus Scatavimonas merdigallinarum</name>
    <dbReference type="NCBI Taxonomy" id="2840914"/>
    <lineage>
        <taxon>Bacteria</taxon>
        <taxon>Bacillati</taxon>
        <taxon>Bacillota</taxon>
        <taxon>Clostridia</taxon>
        <taxon>Eubacteriales</taxon>
        <taxon>Oscillospiraceae</taxon>
        <taxon>Oscillospiraceae incertae sedis</taxon>
        <taxon>Candidatus Scatavimonas</taxon>
    </lineage>
</organism>
<proteinExistence type="predicted"/>
<name>A0A9D0ZHY2_9FIRM</name>
<dbReference type="Pfam" id="PF21688">
    <property type="entry name" value="FAD-depend_C"/>
    <property type="match status" value="1"/>
</dbReference>
<feature type="domain" description="FAD-dependent protein C-terminal" evidence="1">
    <location>
        <begin position="283"/>
        <end position="479"/>
    </location>
</feature>
<dbReference type="InterPro" id="IPR028348">
    <property type="entry name" value="FAD-binding_protein"/>
</dbReference>
<dbReference type="Proteomes" id="UP000886787">
    <property type="component" value="Unassembled WGS sequence"/>
</dbReference>
<dbReference type="SUPFAM" id="SSF51905">
    <property type="entry name" value="FAD/NAD(P)-binding domain"/>
    <property type="match status" value="1"/>
</dbReference>
<protein>
    <recommendedName>
        <fullName evidence="1">FAD-dependent protein C-terminal domain-containing protein</fullName>
    </recommendedName>
</protein>
<dbReference type="PANTHER" id="PTHR42842">
    <property type="entry name" value="FAD/NAD(P)-BINDING OXIDOREDUCTASE"/>
    <property type="match status" value="1"/>
</dbReference>
<dbReference type="InterPro" id="IPR036188">
    <property type="entry name" value="FAD/NAD-bd_sf"/>
</dbReference>
<dbReference type="PIRSF" id="PIRSF038984">
    <property type="entry name" value="FAD_binding_protein"/>
    <property type="match status" value="1"/>
</dbReference>
<evidence type="ECO:0000259" key="1">
    <source>
        <dbReference type="Pfam" id="PF21688"/>
    </source>
</evidence>
<accession>A0A9D0ZHY2</accession>